<dbReference type="Gene3D" id="1.10.357.10">
    <property type="entry name" value="Tetracycline Repressor, domain 2"/>
    <property type="match status" value="1"/>
</dbReference>
<keyword evidence="2" id="KW-0804">Transcription</keyword>
<dbReference type="Pfam" id="PF16859">
    <property type="entry name" value="TetR_C_11"/>
    <property type="match status" value="1"/>
</dbReference>
<dbReference type="AlphaFoldDB" id="A0AAJ3NMK3"/>
<sequence>MEAALHTELMSPFVAVVERAQRRGELPPGRPPAEIVASLVGPLFYRRWFSKEPVDDEFVTRLLETVTGGEN</sequence>
<reference evidence="4 5" key="1">
    <citation type="submission" date="2016-01" db="EMBL/GenBank/DDBJ databases">
        <title>The new phylogeny of the genus Mycobacterium.</title>
        <authorList>
            <person name="Tarcisio F."/>
            <person name="Conor M."/>
            <person name="Antonella G."/>
            <person name="Elisabetta G."/>
            <person name="Giulia F.S."/>
            <person name="Sara T."/>
            <person name="Anna F."/>
            <person name="Clotilde B."/>
            <person name="Roberto B."/>
            <person name="Veronica D.S."/>
            <person name="Fabio R."/>
            <person name="Monica P."/>
            <person name="Olivier J."/>
            <person name="Enrico T."/>
            <person name="Nicola S."/>
        </authorList>
    </citation>
    <scope>NUCLEOTIDE SEQUENCE [LARGE SCALE GENOMIC DNA]</scope>
    <source>
        <strain evidence="4 5">DSM 44616</strain>
    </source>
</reference>
<evidence type="ECO:0000256" key="2">
    <source>
        <dbReference type="ARBA" id="ARBA00023163"/>
    </source>
</evidence>
<accession>A0AAJ3NMK3</accession>
<keyword evidence="1" id="KW-0805">Transcription regulation</keyword>
<dbReference type="EMBL" id="LQPR01000049">
    <property type="protein sequence ID" value="ORW69080.1"/>
    <property type="molecule type" value="Genomic_DNA"/>
</dbReference>
<evidence type="ECO:0000313" key="4">
    <source>
        <dbReference type="EMBL" id="ORW69080.1"/>
    </source>
</evidence>
<evidence type="ECO:0000256" key="1">
    <source>
        <dbReference type="ARBA" id="ARBA00023015"/>
    </source>
</evidence>
<evidence type="ECO:0000313" key="5">
    <source>
        <dbReference type="Proteomes" id="UP000193387"/>
    </source>
</evidence>
<comment type="caution">
    <text evidence="4">The sequence shown here is derived from an EMBL/GenBank/DDBJ whole genome shotgun (WGS) entry which is preliminary data.</text>
</comment>
<evidence type="ECO:0000259" key="3">
    <source>
        <dbReference type="Pfam" id="PF16859"/>
    </source>
</evidence>
<proteinExistence type="predicted"/>
<dbReference type="InterPro" id="IPR011075">
    <property type="entry name" value="TetR_C"/>
</dbReference>
<protein>
    <recommendedName>
        <fullName evidence="3">Tetracyclin repressor-like C-terminal domain-containing protein</fullName>
    </recommendedName>
</protein>
<feature type="domain" description="Tetracyclin repressor-like C-terminal" evidence="3">
    <location>
        <begin position="10"/>
        <end position="66"/>
    </location>
</feature>
<dbReference type="InterPro" id="IPR036271">
    <property type="entry name" value="Tet_transcr_reg_TetR-rel_C_sf"/>
</dbReference>
<name>A0AAJ3NMK3_9MYCO</name>
<dbReference type="SUPFAM" id="SSF48498">
    <property type="entry name" value="Tetracyclin repressor-like, C-terminal domain"/>
    <property type="match status" value="1"/>
</dbReference>
<gene>
    <name evidence="4" type="ORF">AWC23_20235</name>
</gene>
<dbReference type="Proteomes" id="UP000193387">
    <property type="component" value="Unassembled WGS sequence"/>
</dbReference>
<organism evidence="4 5">
    <name type="scientific">Mycobacterium saskatchewanense</name>
    <dbReference type="NCBI Taxonomy" id="220927"/>
    <lineage>
        <taxon>Bacteria</taxon>
        <taxon>Bacillati</taxon>
        <taxon>Actinomycetota</taxon>
        <taxon>Actinomycetes</taxon>
        <taxon>Mycobacteriales</taxon>
        <taxon>Mycobacteriaceae</taxon>
        <taxon>Mycobacterium</taxon>
        <taxon>Mycobacterium simiae complex</taxon>
    </lineage>
</organism>
<keyword evidence="5" id="KW-1185">Reference proteome</keyword>